<dbReference type="EMBL" id="MFAY01000021">
    <property type="protein sequence ID" value="OGD89009.1"/>
    <property type="molecule type" value="Genomic_DNA"/>
</dbReference>
<dbReference type="Proteomes" id="UP000178577">
    <property type="component" value="Unassembled WGS sequence"/>
</dbReference>
<evidence type="ECO:0000313" key="2">
    <source>
        <dbReference type="Proteomes" id="UP000178577"/>
    </source>
</evidence>
<proteinExistence type="predicted"/>
<reference evidence="1 2" key="1">
    <citation type="journal article" date="2016" name="Nat. Commun.">
        <title>Thousands of microbial genomes shed light on interconnected biogeochemical processes in an aquifer system.</title>
        <authorList>
            <person name="Anantharaman K."/>
            <person name="Brown C.T."/>
            <person name="Hug L.A."/>
            <person name="Sharon I."/>
            <person name="Castelle C.J."/>
            <person name="Probst A.J."/>
            <person name="Thomas B.C."/>
            <person name="Singh A."/>
            <person name="Wilkins M.J."/>
            <person name="Karaoz U."/>
            <person name="Brodie E.L."/>
            <person name="Williams K.H."/>
            <person name="Hubbard S.S."/>
            <person name="Banfield J.F."/>
        </authorList>
    </citation>
    <scope>NUCLEOTIDE SEQUENCE [LARGE SCALE GENOMIC DNA]</scope>
</reference>
<name>A0A1F5GAZ1_9BACT</name>
<accession>A0A1F5GAZ1</accession>
<sequence>MARKTIENLTKSSLSKVFRRLKKDTKGFSTLLVRDPIDFVDFESNLDEALDSLLSEINKNHYHPQKPCLHPSPKSKGINRPTVVFDVKDALVYRFCIEQIEDVLFKKARQKNIRGGVKITPNRAVSGGDFYEKWFKDWADHLDGIKDSLTTKRYLVNTDIASYFENINILVLKDLVRSDVKEKKGVMNLLFYFLENTRFRIDYEVNTFTGLLQEDIDCSRVLAYYFLHLHDGVMRAFCKEHDAEFYRFVDDMSIAVNSEVIGKKALRCITESLRRLNLVSSIEKTTIFNQKIAKQQLFFAENTKLSEFEKNVLLKLGKGQKVTREVQAIQKYYQKLLRDEKDEYKNWIKILKRFYSLAAYTKSNFLFSDITKHLIDYPILFTGSNTKLSKYLLRTRGEKKFNSVMSGIIKYLYSKENLYSATETSLLELLLTIDPQNYSPSVKIKIKTLADDILFKKNGYNPLSDYARALACLFFYRYRRSDIDRIANHYLRSNEENRLIRKYLISVSLITQNNDLRTKVLNKAKKEQDLSINRLINLVDNINEYKKLPTIKHYLKEKEVYYTYKNPSVQIIEKYRAVRAEILNEIISIYST</sequence>
<protein>
    <recommendedName>
        <fullName evidence="3">Reverse transcriptase domain-containing protein</fullName>
    </recommendedName>
</protein>
<gene>
    <name evidence="1" type="ORF">A2693_00460</name>
</gene>
<comment type="caution">
    <text evidence="1">The sequence shown here is derived from an EMBL/GenBank/DDBJ whole genome shotgun (WGS) entry which is preliminary data.</text>
</comment>
<evidence type="ECO:0000313" key="1">
    <source>
        <dbReference type="EMBL" id="OGD89009.1"/>
    </source>
</evidence>
<dbReference type="AlphaFoldDB" id="A0A1F5GAZ1"/>
<organism evidence="1 2">
    <name type="scientific">Candidatus Curtissbacteria bacterium RIFCSPHIGHO2_01_FULL_40_12</name>
    <dbReference type="NCBI Taxonomy" id="1797710"/>
    <lineage>
        <taxon>Bacteria</taxon>
        <taxon>Candidatus Curtissiibacteriota</taxon>
    </lineage>
</organism>
<evidence type="ECO:0008006" key="3">
    <source>
        <dbReference type="Google" id="ProtNLM"/>
    </source>
</evidence>